<dbReference type="GO" id="GO:0004222">
    <property type="term" value="F:metalloendopeptidase activity"/>
    <property type="evidence" value="ECO:0007669"/>
    <property type="project" value="TreeGrafter"/>
</dbReference>
<sequence>MPPLFCDVNLFMRMERYIFIRYHCPPMMGRILEVFPVRANRVPHQVSRAALRVLASVLMTLLLACAAPASAQQRWHWPGAAAATGPATSATPSVLDAGDTGPLLQLEWQAPAYLTWVSNPLAGPAQVRLNAPPSEDYRAVPQLPLTVELAAHERRLLARLYPASNQRTLGGLGLKLDIVPGAPQARAQPVRYQLPFRDVPVQVDQGFGGHFSHTDAPNWYAVDFALPHGTPVLAAREGVVMQVQRDSTEDGPHGPAAGGGNLVRVLHADGSMAVYAHLAPDGVAVRAGQVVAAGERLGSSGNTGFSTAPHLHFALQRNAGMQLISLPFRMMGPQGELQFPSPAP</sequence>
<dbReference type="Pfam" id="PF01551">
    <property type="entry name" value="Peptidase_M23"/>
    <property type="match status" value="1"/>
</dbReference>
<evidence type="ECO:0000259" key="1">
    <source>
        <dbReference type="Pfam" id="PF01551"/>
    </source>
</evidence>
<accession>A0A6V7CJV2</accession>
<gene>
    <name evidence="2" type="ORF">CFBP2533_14210</name>
</gene>
<dbReference type="InterPro" id="IPR050570">
    <property type="entry name" value="Cell_wall_metabolism_enzyme"/>
</dbReference>
<organism evidence="2">
    <name type="scientific">Xanthomonas hortorum pv. pelargonii</name>
    <dbReference type="NCBI Taxonomy" id="453602"/>
    <lineage>
        <taxon>Bacteria</taxon>
        <taxon>Pseudomonadati</taxon>
        <taxon>Pseudomonadota</taxon>
        <taxon>Gammaproteobacteria</taxon>
        <taxon>Lysobacterales</taxon>
        <taxon>Lysobacteraceae</taxon>
        <taxon>Xanthomonas</taxon>
    </lineage>
</organism>
<proteinExistence type="predicted"/>
<reference evidence="2" key="1">
    <citation type="submission" date="2020-07" db="EMBL/GenBank/DDBJ databases">
        <authorList>
            <person name="Pothier F. J."/>
        </authorList>
    </citation>
    <scope>NUCLEOTIDE SEQUENCE</scope>
    <source>
        <strain evidence="2">CFBP 2533</strain>
    </source>
</reference>
<evidence type="ECO:0000313" key="2">
    <source>
        <dbReference type="EMBL" id="CAD0317923.1"/>
    </source>
</evidence>
<feature type="domain" description="M23ase beta-sheet core" evidence="1">
    <location>
        <begin position="219"/>
        <end position="318"/>
    </location>
</feature>
<dbReference type="InterPro" id="IPR016047">
    <property type="entry name" value="M23ase_b-sheet_dom"/>
</dbReference>
<dbReference type="SUPFAM" id="SSF51261">
    <property type="entry name" value="Duplicated hybrid motif"/>
    <property type="match status" value="1"/>
</dbReference>
<name>A0A6V7CJV2_9XANT</name>
<dbReference type="AlphaFoldDB" id="A0A6V7CJV2"/>
<dbReference type="EMBL" id="LR828261">
    <property type="protein sequence ID" value="CAD0317923.1"/>
    <property type="molecule type" value="Genomic_DNA"/>
</dbReference>
<protein>
    <recommendedName>
        <fullName evidence="1">M23ase beta-sheet core domain-containing protein</fullName>
    </recommendedName>
</protein>
<dbReference type="CDD" id="cd12797">
    <property type="entry name" value="M23_peptidase"/>
    <property type="match status" value="1"/>
</dbReference>
<dbReference type="PANTHER" id="PTHR21666:SF294">
    <property type="entry name" value="PEPTIDASE M23"/>
    <property type="match status" value="1"/>
</dbReference>
<dbReference type="InterPro" id="IPR011055">
    <property type="entry name" value="Dup_hybrid_motif"/>
</dbReference>
<dbReference type="Gene3D" id="2.70.70.10">
    <property type="entry name" value="Glucose Permease (Domain IIA)"/>
    <property type="match status" value="1"/>
</dbReference>
<dbReference type="EMBL" id="LR828261">
    <property type="protein sequence ID" value="CAD0317930.1"/>
    <property type="molecule type" value="Genomic_DNA"/>
</dbReference>
<dbReference type="PANTHER" id="PTHR21666">
    <property type="entry name" value="PEPTIDASE-RELATED"/>
    <property type="match status" value="1"/>
</dbReference>